<dbReference type="Proteomes" id="UP000270673">
    <property type="component" value="Chromosome"/>
</dbReference>
<dbReference type="InterPro" id="IPR011662">
    <property type="entry name" value="Secretin/TonB_short_N"/>
</dbReference>
<comment type="similarity">
    <text evidence="7">Belongs to the TonB-dependent receptor family.</text>
</comment>
<dbReference type="SUPFAM" id="SSF49464">
    <property type="entry name" value="Carboxypeptidase regulatory domain-like"/>
    <property type="match status" value="1"/>
</dbReference>
<dbReference type="Gene3D" id="2.40.170.20">
    <property type="entry name" value="TonB-dependent receptor, beta-barrel domain"/>
    <property type="match status" value="1"/>
</dbReference>
<keyword evidence="9" id="KW-0732">Signal</keyword>
<dbReference type="InterPro" id="IPR037066">
    <property type="entry name" value="Plug_dom_sf"/>
</dbReference>
<keyword evidence="6 7" id="KW-0998">Cell outer membrane</keyword>
<proteinExistence type="inferred from homology"/>
<keyword evidence="2 7" id="KW-0813">Transport</keyword>
<feature type="domain" description="Secretin/TonB short N-terminal" evidence="10">
    <location>
        <begin position="70"/>
        <end position="118"/>
    </location>
</feature>
<dbReference type="Gene3D" id="2.170.130.10">
    <property type="entry name" value="TonB-dependent receptor, plug domain"/>
    <property type="match status" value="1"/>
</dbReference>
<dbReference type="Pfam" id="PF13715">
    <property type="entry name" value="CarbopepD_reg_2"/>
    <property type="match status" value="1"/>
</dbReference>
<evidence type="ECO:0000259" key="10">
    <source>
        <dbReference type="Pfam" id="PF07660"/>
    </source>
</evidence>
<dbReference type="NCBIfam" id="TIGR04056">
    <property type="entry name" value="OMP_RagA_SusC"/>
    <property type="match status" value="1"/>
</dbReference>
<evidence type="ECO:0000256" key="4">
    <source>
        <dbReference type="ARBA" id="ARBA00022692"/>
    </source>
</evidence>
<dbReference type="OrthoDB" id="9768177at2"/>
<dbReference type="AlphaFoldDB" id="A0A3Q9IP95"/>
<comment type="subcellular location">
    <subcellularLocation>
        <location evidence="1 7">Cell outer membrane</location>
        <topology evidence="1 7">Multi-pass membrane protein</topology>
    </subcellularLocation>
</comment>
<evidence type="ECO:0000256" key="2">
    <source>
        <dbReference type="ARBA" id="ARBA00022448"/>
    </source>
</evidence>
<evidence type="ECO:0000256" key="8">
    <source>
        <dbReference type="SAM" id="MobiDB-lite"/>
    </source>
</evidence>
<dbReference type="GO" id="GO:0009279">
    <property type="term" value="C:cell outer membrane"/>
    <property type="evidence" value="ECO:0007669"/>
    <property type="project" value="UniProtKB-SubCell"/>
</dbReference>
<protein>
    <submittedName>
        <fullName evidence="12">SusC/RagA family TonB-linked outer membrane protein</fullName>
    </submittedName>
</protein>
<evidence type="ECO:0000256" key="6">
    <source>
        <dbReference type="ARBA" id="ARBA00023237"/>
    </source>
</evidence>
<evidence type="ECO:0000256" key="1">
    <source>
        <dbReference type="ARBA" id="ARBA00004571"/>
    </source>
</evidence>
<dbReference type="Gene3D" id="2.60.40.1120">
    <property type="entry name" value="Carboxypeptidase-like, regulatory domain"/>
    <property type="match status" value="1"/>
</dbReference>
<dbReference type="InterPro" id="IPR039426">
    <property type="entry name" value="TonB-dep_rcpt-like"/>
</dbReference>
<evidence type="ECO:0000313" key="12">
    <source>
        <dbReference type="EMBL" id="AZS29646.1"/>
    </source>
</evidence>
<evidence type="ECO:0000313" key="13">
    <source>
        <dbReference type="Proteomes" id="UP000270673"/>
    </source>
</evidence>
<dbReference type="EMBL" id="CP032819">
    <property type="protein sequence ID" value="AZS29646.1"/>
    <property type="molecule type" value="Genomic_DNA"/>
</dbReference>
<dbReference type="InterPro" id="IPR023996">
    <property type="entry name" value="TonB-dep_OMP_SusC/RagA"/>
</dbReference>
<keyword evidence="4 7" id="KW-0812">Transmembrane</keyword>
<reference evidence="12 13" key="1">
    <citation type="submission" date="2018-10" db="EMBL/GenBank/DDBJ databases">
        <title>Butyricimonas faecalis sp. nov., isolated from human faeces and emended description of the genus Butyricimonas.</title>
        <authorList>
            <person name="Le Roy T."/>
            <person name="Van der Smissen P."/>
            <person name="Paquot A."/>
            <person name="Delzenne N."/>
            <person name="Muccioli G."/>
            <person name="Collet J.-F."/>
            <person name="Cani P.D."/>
        </authorList>
    </citation>
    <scope>NUCLEOTIDE SEQUENCE [LARGE SCALE GENOMIC DNA]</scope>
    <source>
        <strain evidence="12 13">H184</strain>
    </source>
</reference>
<dbReference type="Pfam" id="PF07715">
    <property type="entry name" value="Plug"/>
    <property type="match status" value="1"/>
</dbReference>
<accession>A0A3Q9IP95</accession>
<dbReference type="InterPro" id="IPR023997">
    <property type="entry name" value="TonB-dep_OMP_SusC/RagA_CS"/>
</dbReference>
<evidence type="ECO:0000256" key="3">
    <source>
        <dbReference type="ARBA" id="ARBA00022452"/>
    </source>
</evidence>
<dbReference type="Pfam" id="PF07660">
    <property type="entry name" value="STN"/>
    <property type="match status" value="1"/>
</dbReference>
<evidence type="ECO:0000259" key="11">
    <source>
        <dbReference type="Pfam" id="PF07715"/>
    </source>
</evidence>
<evidence type="ECO:0000256" key="5">
    <source>
        <dbReference type="ARBA" id="ARBA00023136"/>
    </source>
</evidence>
<name>A0A3Q9IP95_9BACT</name>
<keyword evidence="3 7" id="KW-1134">Transmembrane beta strand</keyword>
<dbReference type="SUPFAM" id="SSF56935">
    <property type="entry name" value="Porins"/>
    <property type="match status" value="1"/>
</dbReference>
<dbReference type="PROSITE" id="PS52016">
    <property type="entry name" value="TONB_DEPENDENT_REC_3"/>
    <property type="match status" value="1"/>
</dbReference>
<feature type="chain" id="PRO_5018672160" evidence="9">
    <location>
        <begin position="43"/>
        <end position="1196"/>
    </location>
</feature>
<dbReference type="NCBIfam" id="TIGR04057">
    <property type="entry name" value="SusC_RagA_signa"/>
    <property type="match status" value="1"/>
</dbReference>
<sequence>MEKFLLCLRVYRLHGQKFWKTMKLFMILMCCFTFSLSANSFAQQEKVNLDLRDVSIKTLFSEIQRQTKLHFIFSSEQANRLDKLTVKATDETVKSVLDRIFEGTGFSYTFRDDIIMVRFEGEQAAQQVKKEMEIRGVVKDKNGDPLPGVTVLVGGTTLGTATDGKGEFLLKVPEQESVALHFSFVGMKTQELVFKKGQQPLTVVMEEDSESIEEIVVTGYQQIEKRNLTSSVVTVKTSELQTIGASSIEQMLQGVVPGLSVVNTSASPGAAPKIRIRGTATIAGNADPLWVLDGVILENSVPVTAADLNSPDVMNMFNSVIGGINPNDIESITVLKDASATAIYGTRAANGVIVVTTKKGKANSFNISYQHTSSISIRPHYDDFDLLNSKERVALAWENYEDGLSLWGGTYADGISGLEGLLNSYALGQISKDQLNTMVNKLEEVNTDWFKILFRNAYTQTHNLSVSGGTEKTNYYISLNYNGEEGVDKASEYKNYGGMVKLNTQLFQGVNMGAIVQVDRRDREMYHSSLDLFNYAVRSSRAIPLREDNGDLHYYIGSVSGRASKINVLNELANSGNESTQTDAKGIVNLTVNLYKGLKYEGLFSYASSHSTARDYATEKTAYVATIRGYGYGEGSEDNVKKSPLPYGGVYNETTYEQRSSLIRNGLTYKGSLMDDLSIDVLLGQEFRNTNYKGLTSNIYGYFHDRGNTFYEPALGESTGHLKRNKTTRNLVDRSNISYYGVISAMYDNRYVLNANIRFDGSNLFGSNPKYRYLPLWSVSGRWIISNESFLSDNTLISNLALRASYGLRGNIVEDSSPSIIAAALPPNAVTGLFEMEIQQAPNPDLKWETTASFNAGLEIALFDNRLSLDIDYYLDKSKDLIAYKGVSSVSGFSGKYVNYANVTNQGLDVALSGTILKSKDWNWTAAFNMGYVKNEVTKSKSTAQTKYLVQSVYTPGEVYEGKPVNGMFSYRFAKLDGKGMPMFYDKDGNVLGVDSDEIVNFPYDIENLKYEGTRDPMLSGGLNTRVAYKNVSLSMLFAFGLKNVVRLPSRAYVSAPNSDENANSSIKDRWRPGQDNTGKTIPALSSGDGLIMTADDNFYATDWYNLSDATVVPGDYLRFRNLMIEYRLPLRWVNKVVIGDKKLSSVTLKFQAQNLFVLADKRLKGYDPETINYTTNAYGSLPLARTFTLGLNVNF</sequence>
<evidence type="ECO:0000256" key="9">
    <source>
        <dbReference type="SAM" id="SignalP"/>
    </source>
</evidence>
<organism evidence="12 13">
    <name type="scientific">Butyricimonas faecalis</name>
    <dbReference type="NCBI Taxonomy" id="2093856"/>
    <lineage>
        <taxon>Bacteria</taxon>
        <taxon>Pseudomonadati</taxon>
        <taxon>Bacteroidota</taxon>
        <taxon>Bacteroidia</taxon>
        <taxon>Bacteroidales</taxon>
        <taxon>Odoribacteraceae</taxon>
        <taxon>Butyricimonas</taxon>
    </lineage>
</organism>
<feature type="signal peptide" evidence="9">
    <location>
        <begin position="1"/>
        <end position="42"/>
    </location>
</feature>
<dbReference type="KEGG" id="buy:D8S85_08865"/>
<feature type="domain" description="TonB-dependent receptor plug" evidence="11">
    <location>
        <begin position="225"/>
        <end position="352"/>
    </location>
</feature>
<dbReference type="InterPro" id="IPR012910">
    <property type="entry name" value="Plug_dom"/>
</dbReference>
<dbReference type="InterPro" id="IPR008969">
    <property type="entry name" value="CarboxyPept-like_regulatory"/>
</dbReference>
<evidence type="ECO:0000256" key="7">
    <source>
        <dbReference type="PROSITE-ProRule" id="PRU01360"/>
    </source>
</evidence>
<keyword evidence="5 7" id="KW-0472">Membrane</keyword>
<dbReference type="InterPro" id="IPR036942">
    <property type="entry name" value="Beta-barrel_TonB_sf"/>
</dbReference>
<keyword evidence="13" id="KW-1185">Reference proteome</keyword>
<feature type="region of interest" description="Disordered" evidence="8">
    <location>
        <begin position="1059"/>
        <end position="1081"/>
    </location>
</feature>
<gene>
    <name evidence="12" type="ORF">D8S85_08865</name>
</gene>